<dbReference type="Proteomes" id="UP000009046">
    <property type="component" value="Unassembled WGS sequence"/>
</dbReference>
<evidence type="ECO:0000256" key="3">
    <source>
        <dbReference type="ARBA" id="ARBA00023242"/>
    </source>
</evidence>
<dbReference type="GO" id="GO:0070628">
    <property type="term" value="F:proteasome binding"/>
    <property type="evidence" value="ECO:0007669"/>
    <property type="project" value="TreeGrafter"/>
</dbReference>
<dbReference type="EMBL" id="AAZO01007398">
    <property type="status" value="NOT_ANNOTATED_CDS"/>
    <property type="molecule type" value="Genomic_DNA"/>
</dbReference>
<evidence type="ECO:0008006" key="8">
    <source>
        <dbReference type="Google" id="ProtNLM"/>
    </source>
</evidence>
<dbReference type="EMBL" id="DS235882">
    <property type="protein sequence ID" value="EEB20188.1"/>
    <property type="molecule type" value="Genomic_DNA"/>
</dbReference>
<gene>
    <name evidence="6" type="primary">8237067</name>
    <name evidence="5" type="ORF">Phum_PHUM604810</name>
</gene>
<feature type="compositionally biased region" description="Basic and acidic residues" evidence="4">
    <location>
        <begin position="87"/>
        <end position="108"/>
    </location>
</feature>
<reference evidence="5" key="2">
    <citation type="submission" date="2007-04" db="EMBL/GenBank/DDBJ databases">
        <title>The genome of the human body louse.</title>
        <authorList>
            <consortium name="The Human Body Louse Genome Consortium"/>
            <person name="Kirkness E."/>
            <person name="Walenz B."/>
            <person name="Hass B."/>
            <person name="Bruggner R."/>
            <person name="Strausberg R."/>
        </authorList>
    </citation>
    <scope>NUCLEOTIDE SEQUENCE</scope>
    <source>
        <strain evidence="5">USDA</strain>
    </source>
</reference>
<feature type="compositionally biased region" description="Low complexity" evidence="4">
    <location>
        <begin position="164"/>
        <end position="174"/>
    </location>
</feature>
<evidence type="ECO:0000313" key="7">
    <source>
        <dbReference type="Proteomes" id="UP000009046"/>
    </source>
</evidence>
<dbReference type="InterPro" id="IPR013868">
    <property type="entry name" value="Cut8/Sts1_fam"/>
</dbReference>
<dbReference type="FunCoup" id="E0W3I2">
    <property type="interactions" value="62"/>
</dbReference>
<evidence type="ECO:0000256" key="1">
    <source>
        <dbReference type="ARBA" id="ARBA00004123"/>
    </source>
</evidence>
<evidence type="ECO:0000256" key="4">
    <source>
        <dbReference type="SAM" id="MobiDB-lite"/>
    </source>
</evidence>
<protein>
    <recommendedName>
        <fullName evidence="8">Tethering factor for nuclear proteasome STS1</fullName>
    </recommendedName>
</protein>
<evidence type="ECO:0000313" key="5">
    <source>
        <dbReference type="EMBL" id="EEB20188.1"/>
    </source>
</evidence>
<dbReference type="eggNOG" id="ENOG502RBPE">
    <property type="taxonomic scope" value="Eukaryota"/>
</dbReference>
<evidence type="ECO:0000313" key="6">
    <source>
        <dbReference type="EnsemblMetazoa" id="PHUM604810-PA"/>
    </source>
</evidence>
<dbReference type="OrthoDB" id="10061064at2759"/>
<dbReference type="STRING" id="121224.E0W3I2"/>
<reference evidence="5" key="1">
    <citation type="submission" date="2007-04" db="EMBL/GenBank/DDBJ databases">
        <title>Annotation of Pediculus humanus corporis strain USDA.</title>
        <authorList>
            <person name="Kirkness E."/>
            <person name="Hannick L."/>
            <person name="Hass B."/>
            <person name="Bruggner R."/>
            <person name="Lawson D."/>
            <person name="Bidwell S."/>
            <person name="Joardar V."/>
            <person name="Caler E."/>
            <person name="Walenz B."/>
            <person name="Inman J."/>
            <person name="Schobel S."/>
            <person name="Galinsky K."/>
            <person name="Amedeo P."/>
            <person name="Strausberg R."/>
        </authorList>
    </citation>
    <scope>NUCLEOTIDE SEQUENCE</scope>
    <source>
        <strain evidence="5">USDA</strain>
    </source>
</reference>
<reference evidence="6" key="3">
    <citation type="submission" date="2020-05" db="UniProtKB">
        <authorList>
            <consortium name="EnsemblMetazoa"/>
        </authorList>
    </citation>
    <scope>IDENTIFICATION</scope>
    <source>
        <strain evidence="6">USDA</strain>
    </source>
</reference>
<dbReference type="PANTHER" id="PTHR28032:SF1">
    <property type="entry name" value="FI02826P"/>
    <property type="match status" value="1"/>
</dbReference>
<accession>E0W3I2</accession>
<dbReference type="InParanoid" id="E0W3I2"/>
<dbReference type="PANTHER" id="PTHR28032">
    <property type="entry name" value="FI02826P"/>
    <property type="match status" value="1"/>
</dbReference>
<organism>
    <name type="scientific">Pediculus humanus subsp. corporis</name>
    <name type="common">Body louse</name>
    <dbReference type="NCBI Taxonomy" id="121224"/>
    <lineage>
        <taxon>Eukaryota</taxon>
        <taxon>Metazoa</taxon>
        <taxon>Ecdysozoa</taxon>
        <taxon>Arthropoda</taxon>
        <taxon>Hexapoda</taxon>
        <taxon>Insecta</taxon>
        <taxon>Pterygota</taxon>
        <taxon>Neoptera</taxon>
        <taxon>Paraneoptera</taxon>
        <taxon>Psocodea</taxon>
        <taxon>Troctomorpha</taxon>
        <taxon>Phthiraptera</taxon>
        <taxon>Anoplura</taxon>
        <taxon>Pediculidae</taxon>
        <taxon>Pediculus</taxon>
    </lineage>
</organism>
<keyword evidence="3" id="KW-0539">Nucleus</keyword>
<comment type="similarity">
    <text evidence="2">Belongs to the cut8/STS1 family.</text>
</comment>
<name>E0W3I2_PEDHC</name>
<dbReference type="RefSeq" id="XP_002432926.1">
    <property type="nucleotide sequence ID" value="XM_002432881.1"/>
</dbReference>
<dbReference type="EnsemblMetazoa" id="PHUM604810-RA">
    <property type="protein sequence ID" value="PHUM604810-PA"/>
    <property type="gene ID" value="PHUM604810"/>
</dbReference>
<comment type="subcellular location">
    <subcellularLocation>
        <location evidence="1">Nucleus</location>
    </subcellularLocation>
</comment>
<dbReference type="HOGENOM" id="CLU_067194_0_0_1"/>
<dbReference type="Pfam" id="PF08559">
    <property type="entry name" value="Cut8"/>
    <property type="match status" value="1"/>
</dbReference>
<dbReference type="KEGG" id="phu:Phum_PHUM604810"/>
<feature type="region of interest" description="Disordered" evidence="4">
    <location>
        <begin position="85"/>
        <end position="108"/>
    </location>
</feature>
<dbReference type="GO" id="GO:0071630">
    <property type="term" value="P:nuclear protein quality control by the ubiquitin-proteasome system"/>
    <property type="evidence" value="ECO:0007669"/>
    <property type="project" value="InterPro"/>
</dbReference>
<evidence type="ECO:0000256" key="2">
    <source>
        <dbReference type="ARBA" id="ARBA00006199"/>
    </source>
</evidence>
<dbReference type="AlphaFoldDB" id="E0W3I2"/>
<proteinExistence type="inferred from homology"/>
<feature type="region of interest" description="Disordered" evidence="4">
    <location>
        <begin position="138"/>
        <end position="183"/>
    </location>
</feature>
<dbReference type="InterPro" id="IPR038422">
    <property type="entry name" value="Cut8/Sts1_sf"/>
</dbReference>
<dbReference type="GO" id="GO:0031144">
    <property type="term" value="P:proteasome localization"/>
    <property type="evidence" value="ECO:0007669"/>
    <property type="project" value="InterPro"/>
</dbReference>
<dbReference type="VEuPathDB" id="VectorBase:PHUM604810"/>
<dbReference type="GO" id="GO:0031965">
    <property type="term" value="C:nuclear membrane"/>
    <property type="evidence" value="ECO:0007669"/>
    <property type="project" value="TreeGrafter"/>
</dbReference>
<dbReference type="Gene3D" id="1.20.58.1590">
    <property type="entry name" value="Tethering factor for nuclear proteasome Cut8/Sts1"/>
    <property type="match status" value="1"/>
</dbReference>
<dbReference type="OMA" id="KQQLWPG"/>
<dbReference type="GeneID" id="8237067"/>
<keyword evidence="7" id="KW-1185">Reference proteome</keyword>
<sequence length="358" mass="40244">METPNIPTFTNRRSTRSILTEIPPRMGLMVAHGNENPRNPTTTLVPGVPFNVNRSPSLTTSAQSPEEFVIQQRGRRRLPVTWSPDIDATKREGPGIKDRTPVKSVLKDSPMKSSVILRSSPRKRLLLNDPKELCLSSPEKLTKKVSPTKKLRSDKSSNSLFSGNQNNNNNNNNNMPGPSSTFQSALKGLSQEQLIKIFENVLMKHPHLESVTPDIKPLEDKLIYLKKNIFKSLPNSRLTSKTDSPAYSRAATHVVAFKKCVLEQGKTLLESQHWNSVLEYVLLAWGYVKATPLWDNPPHNASRKQCFKSLAAMAISALKKGSWCNEELEDIYIRFKKCDSESDDIQACLKQISSLRKI</sequence>
<dbReference type="CTD" id="8237067"/>